<protein>
    <submittedName>
        <fullName evidence="3">Uncharacterized protein</fullName>
    </submittedName>
</protein>
<organism evidence="3">
    <name type="scientific">marine sediment metagenome</name>
    <dbReference type="NCBI Taxonomy" id="412755"/>
    <lineage>
        <taxon>unclassified sequences</taxon>
        <taxon>metagenomes</taxon>
        <taxon>ecological metagenomes</taxon>
    </lineage>
</organism>
<reference evidence="3" key="1">
    <citation type="journal article" date="2014" name="Front. Microbiol.">
        <title>High frequency of phylogenetically diverse reductive dehalogenase-homologous genes in deep subseafloor sedimentary metagenomes.</title>
        <authorList>
            <person name="Kawai M."/>
            <person name="Futagami T."/>
            <person name="Toyoda A."/>
            <person name="Takaki Y."/>
            <person name="Nishi S."/>
            <person name="Hori S."/>
            <person name="Arai W."/>
            <person name="Tsubouchi T."/>
            <person name="Morono Y."/>
            <person name="Uchiyama I."/>
            <person name="Ito T."/>
            <person name="Fujiyama A."/>
            <person name="Inagaki F."/>
            <person name="Takami H."/>
        </authorList>
    </citation>
    <scope>NUCLEOTIDE SEQUENCE</scope>
    <source>
        <strain evidence="3">Expedition CK06-06</strain>
    </source>
</reference>
<keyword evidence="2" id="KW-1133">Transmembrane helix</keyword>
<evidence type="ECO:0000313" key="3">
    <source>
        <dbReference type="EMBL" id="GAG03790.1"/>
    </source>
</evidence>
<evidence type="ECO:0000256" key="2">
    <source>
        <dbReference type="SAM" id="Phobius"/>
    </source>
</evidence>
<evidence type="ECO:0000256" key="1">
    <source>
        <dbReference type="SAM" id="MobiDB-lite"/>
    </source>
</evidence>
<proteinExistence type="predicted"/>
<name>X0UDU9_9ZZZZ</name>
<dbReference type="AlphaFoldDB" id="X0UDU9"/>
<feature type="region of interest" description="Disordered" evidence="1">
    <location>
        <begin position="65"/>
        <end position="104"/>
    </location>
</feature>
<gene>
    <name evidence="3" type="ORF">S01H1_34454</name>
</gene>
<sequence length="104" mass="11292">VWAWGSWVYRTSVSATSPIVAEAAGRQEKPDPVGEDAMFRPWLIVGAVLVPVILFGCYVLVRSTRRSTKAGGREEVRPSSMVDVSAAHGLREYDSGVEPDKDGT</sequence>
<feature type="non-terminal residue" evidence="3">
    <location>
        <position position="1"/>
    </location>
</feature>
<feature type="transmembrane region" description="Helical" evidence="2">
    <location>
        <begin position="42"/>
        <end position="61"/>
    </location>
</feature>
<accession>X0UDU9</accession>
<keyword evidence="2" id="KW-0472">Membrane</keyword>
<keyword evidence="2" id="KW-0812">Transmembrane</keyword>
<dbReference type="EMBL" id="BARS01021455">
    <property type="protein sequence ID" value="GAG03790.1"/>
    <property type="molecule type" value="Genomic_DNA"/>
</dbReference>
<comment type="caution">
    <text evidence="3">The sequence shown here is derived from an EMBL/GenBank/DDBJ whole genome shotgun (WGS) entry which is preliminary data.</text>
</comment>
<feature type="compositionally biased region" description="Basic and acidic residues" evidence="1">
    <location>
        <begin position="89"/>
        <end position="104"/>
    </location>
</feature>